<dbReference type="EMBL" id="QORE01000967">
    <property type="protein sequence ID" value="RCI72400.1"/>
    <property type="molecule type" value="Genomic_DNA"/>
</dbReference>
<protein>
    <submittedName>
        <fullName evidence="1">Uncharacterized protein</fullName>
    </submittedName>
</protein>
<organism evidence="1 2">
    <name type="scientific">Pseudomonas aeruginosa</name>
    <dbReference type="NCBI Taxonomy" id="287"/>
    <lineage>
        <taxon>Bacteria</taxon>
        <taxon>Pseudomonadati</taxon>
        <taxon>Pseudomonadota</taxon>
        <taxon>Gammaproteobacteria</taxon>
        <taxon>Pseudomonadales</taxon>
        <taxon>Pseudomonadaceae</taxon>
        <taxon>Pseudomonas</taxon>
    </lineage>
</organism>
<dbReference type="Proteomes" id="UP000253594">
    <property type="component" value="Unassembled WGS sequence"/>
</dbReference>
<proteinExistence type="predicted"/>
<gene>
    <name evidence="1" type="ORF">DT376_23965</name>
</gene>
<dbReference type="RefSeq" id="WP_034017937.1">
    <property type="nucleotide sequence ID" value="NZ_BSAZ01000023.1"/>
</dbReference>
<accession>A0A367M4S9</accession>
<sequence length="172" mass="18611">MTSTYAESEVFSFCGHLEGELDSELKSGYAVAQSAEDAIRSMRECGFCISAITSLAEVKQTVSILELIAHRHPDIEPTDYVDVYPAEIRPYPESNVFCFTGHVVDAFGALKAGFIVASDVDFVVSYLKGLGFVVESATSLEQLRQAMADMMAIAADDASFDHSCVVNFKSAA</sequence>
<reference evidence="1 2" key="1">
    <citation type="submission" date="2018-07" db="EMBL/GenBank/DDBJ databases">
        <title>Mechanisms of high-level aminoglycoside resistance among Gram-negative pathogens in Brazil.</title>
        <authorList>
            <person name="Ballaben A.S."/>
            <person name="Darini A.L.C."/>
            <person name="Doi Y."/>
        </authorList>
    </citation>
    <scope>NUCLEOTIDE SEQUENCE [LARGE SCALE GENOMIC DNA]</scope>
    <source>
        <strain evidence="1 2">B2-305</strain>
    </source>
</reference>
<name>A0A367M4S9_PSEAI</name>
<comment type="caution">
    <text evidence="1">The sequence shown here is derived from an EMBL/GenBank/DDBJ whole genome shotgun (WGS) entry which is preliminary data.</text>
</comment>
<dbReference type="AlphaFoldDB" id="A0A367M4S9"/>
<evidence type="ECO:0000313" key="1">
    <source>
        <dbReference type="EMBL" id="RCI72400.1"/>
    </source>
</evidence>
<evidence type="ECO:0000313" key="2">
    <source>
        <dbReference type="Proteomes" id="UP000253594"/>
    </source>
</evidence>